<accession>A0A4P8PTU1</accession>
<proteinExistence type="predicted"/>
<evidence type="ECO:0000256" key="1">
    <source>
        <dbReference type="SAM" id="MobiDB-lite"/>
    </source>
</evidence>
<organism evidence="2">
    <name type="scientific">Blackfly microvirus SF02</name>
    <dbReference type="NCBI Taxonomy" id="2576452"/>
    <lineage>
        <taxon>Viruses</taxon>
        <taxon>Monodnaviria</taxon>
        <taxon>Sangervirae</taxon>
        <taxon>Phixviricota</taxon>
        <taxon>Malgrandaviricetes</taxon>
        <taxon>Petitvirales</taxon>
        <taxon>Microviridae</taxon>
        <taxon>Microvirus</taxon>
    </lineage>
</organism>
<dbReference type="EMBL" id="MK249186">
    <property type="protein sequence ID" value="QCQ84894.1"/>
    <property type="molecule type" value="Genomic_DNA"/>
</dbReference>
<evidence type="ECO:0000313" key="2">
    <source>
        <dbReference type="EMBL" id="QCQ84894.1"/>
    </source>
</evidence>
<protein>
    <submittedName>
        <fullName evidence="2">DNA pilot protein</fullName>
    </submittedName>
</protein>
<dbReference type="Proteomes" id="UP000323437">
    <property type="component" value="Segment"/>
</dbReference>
<reference evidence="2" key="1">
    <citation type="submission" date="2018-12" db="EMBL/GenBank/DDBJ databases">
        <title>Singled stranded DNA viruses identified in blackflies (Austrosimulium ungulatum) sampled in New Zealand.</title>
        <authorList>
            <person name="Kraberger S."/>
            <person name="Fontenele R.S."/>
            <person name="Schmidlin K."/>
            <person name="Walters M."/>
            <person name="Varsani A."/>
        </authorList>
    </citation>
    <scope>NUCLEOTIDE SEQUENCE [LARGE SCALE GENOMIC DNA]</scope>
    <source>
        <strain evidence="2">118</strain>
    </source>
</reference>
<sequence length="261" mass="28262">MDPISLLPSLISAGANIFGGAMSAQSASSNNAAQMQMAQQNMQLQRETNAQNVELFHENQDWQTNMANSAYQRQMSDMRLAGLNPILAYQKGGGAPAPSMSSPTLQAPEMKANLENTGTEMGRSIGNAASSAMDAYKTTYAVEAAKAQASKDNAQTDLSRADWQKRQEDINNAFIVGKKLTAEQSSAEHEAKIKGYEAENMKNTGNRTGGVLGHANVDIRAIARSVLESMNDYGSPDTPSPTTRDAPKFVPPYIRLEKKEW</sequence>
<feature type="region of interest" description="Disordered" evidence="1">
    <location>
        <begin position="230"/>
        <end position="251"/>
    </location>
</feature>
<name>A0A4P8PTU1_9VIRU</name>